<dbReference type="InterPro" id="IPR036271">
    <property type="entry name" value="Tet_transcr_reg_TetR-rel_C_sf"/>
</dbReference>
<name>A0ABS2TLE9_9ACTN</name>
<reference evidence="4 5" key="1">
    <citation type="submission" date="2021-01" db="EMBL/GenBank/DDBJ databases">
        <title>Streptomyces acididurans sp. nov., isolated from a peat swamp forest soil.</title>
        <authorList>
            <person name="Chantavorakit T."/>
            <person name="Duangmal K."/>
        </authorList>
    </citation>
    <scope>NUCLEOTIDE SEQUENCE [LARGE SCALE GENOMIC DNA]</scope>
    <source>
        <strain evidence="4 5">KK5PA1</strain>
    </source>
</reference>
<dbReference type="SUPFAM" id="SSF46689">
    <property type="entry name" value="Homeodomain-like"/>
    <property type="match status" value="1"/>
</dbReference>
<dbReference type="PANTHER" id="PTHR30328">
    <property type="entry name" value="TRANSCRIPTIONAL REPRESSOR"/>
    <property type="match status" value="1"/>
</dbReference>
<accession>A0ABS2TLE9</accession>
<dbReference type="InterPro" id="IPR001647">
    <property type="entry name" value="HTH_TetR"/>
</dbReference>
<comment type="caution">
    <text evidence="4">The sequence shown here is derived from an EMBL/GenBank/DDBJ whole genome shotgun (WGS) entry which is preliminary data.</text>
</comment>
<dbReference type="PRINTS" id="PR00455">
    <property type="entry name" value="HTHTETR"/>
</dbReference>
<evidence type="ECO:0000313" key="4">
    <source>
        <dbReference type="EMBL" id="MBM9504164.1"/>
    </source>
</evidence>
<dbReference type="SUPFAM" id="SSF48498">
    <property type="entry name" value="Tetracyclin repressor-like, C-terminal domain"/>
    <property type="match status" value="1"/>
</dbReference>
<dbReference type="PROSITE" id="PS50977">
    <property type="entry name" value="HTH_TETR_2"/>
    <property type="match status" value="1"/>
</dbReference>
<keyword evidence="5" id="KW-1185">Reference proteome</keyword>
<dbReference type="InterPro" id="IPR041467">
    <property type="entry name" value="Sco4008_C"/>
</dbReference>
<dbReference type="Pfam" id="PF17926">
    <property type="entry name" value="TetR_C_21"/>
    <property type="match status" value="1"/>
</dbReference>
<protein>
    <submittedName>
        <fullName evidence="4">TetR family transcriptional regulator</fullName>
    </submittedName>
</protein>
<evidence type="ECO:0000256" key="1">
    <source>
        <dbReference type="ARBA" id="ARBA00023125"/>
    </source>
</evidence>
<dbReference type="Gene3D" id="1.10.357.10">
    <property type="entry name" value="Tetracycline Repressor, domain 2"/>
    <property type="match status" value="1"/>
</dbReference>
<evidence type="ECO:0000259" key="3">
    <source>
        <dbReference type="PROSITE" id="PS50977"/>
    </source>
</evidence>
<gene>
    <name evidence="4" type="ORF">ITX44_06365</name>
</gene>
<feature type="domain" description="HTH tetR-type" evidence="3">
    <location>
        <begin position="6"/>
        <end position="66"/>
    </location>
</feature>
<organism evidence="4 5">
    <name type="scientific">Actinacidiphila acididurans</name>
    <dbReference type="NCBI Taxonomy" id="2784346"/>
    <lineage>
        <taxon>Bacteria</taxon>
        <taxon>Bacillati</taxon>
        <taxon>Actinomycetota</taxon>
        <taxon>Actinomycetes</taxon>
        <taxon>Kitasatosporales</taxon>
        <taxon>Streptomycetaceae</taxon>
        <taxon>Actinacidiphila</taxon>
    </lineage>
</organism>
<evidence type="ECO:0000256" key="2">
    <source>
        <dbReference type="PROSITE-ProRule" id="PRU00335"/>
    </source>
</evidence>
<dbReference type="Proteomes" id="UP000749040">
    <property type="component" value="Unassembled WGS sequence"/>
</dbReference>
<feature type="DNA-binding region" description="H-T-H motif" evidence="2">
    <location>
        <begin position="29"/>
        <end position="48"/>
    </location>
</feature>
<dbReference type="PANTHER" id="PTHR30328:SF54">
    <property type="entry name" value="HTH-TYPE TRANSCRIPTIONAL REPRESSOR SCO4008"/>
    <property type="match status" value="1"/>
</dbReference>
<dbReference type="InterPro" id="IPR009057">
    <property type="entry name" value="Homeodomain-like_sf"/>
</dbReference>
<proteinExistence type="predicted"/>
<dbReference type="EMBL" id="JADKYB010000003">
    <property type="protein sequence ID" value="MBM9504164.1"/>
    <property type="molecule type" value="Genomic_DNA"/>
</dbReference>
<evidence type="ECO:0000313" key="5">
    <source>
        <dbReference type="Proteomes" id="UP000749040"/>
    </source>
</evidence>
<dbReference type="RefSeq" id="WP_205356043.1">
    <property type="nucleotide sequence ID" value="NZ_JADKYB010000003.1"/>
</dbReference>
<dbReference type="InterPro" id="IPR050109">
    <property type="entry name" value="HTH-type_TetR-like_transc_reg"/>
</dbReference>
<keyword evidence="1 2" id="KW-0238">DNA-binding</keyword>
<sequence>MTQKSEQTKARILRAATEEFARYGIAGARVDRIAAAAEANKNLIYMYFGSKDRLFDEVCEAAVERLVSTVPFEAHDLPGYAGKLFDFYRAHPELLRLARWQALERPEPAGMPGGRAATEIKLRELAKAQAEGVVDAGMPPESLLTLVLNLSAAWSDGSVEGRFDQEDPELVSARRHWVVVSVGRLTRPPGPQAG</sequence>
<dbReference type="Pfam" id="PF00440">
    <property type="entry name" value="TetR_N"/>
    <property type="match status" value="1"/>
</dbReference>